<dbReference type="InterPro" id="IPR050769">
    <property type="entry name" value="NAT_camello-type"/>
</dbReference>
<dbReference type="Pfam" id="PF00583">
    <property type="entry name" value="Acetyltransf_1"/>
    <property type="match status" value="2"/>
</dbReference>
<keyword evidence="2" id="KW-0238">DNA-binding</keyword>
<reference evidence="4" key="1">
    <citation type="journal article" date="2015" name="Genom Data">
        <title>Draft genome sequences of Phytophthora kernoviae and Phytophthora ramorum lineage EU2 from Scotland.</title>
        <authorList>
            <person name="Sambles C."/>
            <person name="Schlenzig A."/>
            <person name="O'Neill P."/>
            <person name="Grant M."/>
            <person name="Studholme D.J."/>
        </authorList>
    </citation>
    <scope>NUCLEOTIDE SEQUENCE</scope>
    <source>
        <strain evidence="4">00238/432</strain>
    </source>
</reference>
<dbReference type="Gene3D" id="3.40.630.30">
    <property type="match status" value="3"/>
</dbReference>
<dbReference type="PANTHER" id="PTHR13947">
    <property type="entry name" value="GNAT FAMILY N-ACETYLTRANSFERASE"/>
    <property type="match status" value="1"/>
</dbReference>
<dbReference type="GO" id="GO:0008080">
    <property type="term" value="F:N-acetyltransferase activity"/>
    <property type="evidence" value="ECO:0007669"/>
    <property type="project" value="InterPro"/>
</dbReference>
<protein>
    <recommendedName>
        <fullName evidence="3">N-acetyltransferase domain-containing protein</fullName>
    </recommendedName>
</protein>
<dbReference type="EMBL" id="AOFI03000391">
    <property type="protein sequence ID" value="KAF4317424.1"/>
    <property type="molecule type" value="Genomic_DNA"/>
</dbReference>
<proteinExistence type="predicted"/>
<gene>
    <name evidence="4" type="ORF">G195_007042</name>
</gene>
<name>A0A8J4W8H8_9STRA</name>
<dbReference type="InterPro" id="IPR010095">
    <property type="entry name" value="Cas12f1-like_TNB"/>
</dbReference>
<dbReference type="CDD" id="cd04301">
    <property type="entry name" value="NAT_SF"/>
    <property type="match status" value="2"/>
</dbReference>
<dbReference type="PROSITE" id="PS51186">
    <property type="entry name" value="GNAT"/>
    <property type="match status" value="2"/>
</dbReference>
<feature type="domain" description="N-acetyltransferase" evidence="3">
    <location>
        <begin position="262"/>
        <end position="428"/>
    </location>
</feature>
<reference evidence="4" key="2">
    <citation type="submission" date="2020-02" db="EMBL/GenBank/DDBJ databases">
        <authorList>
            <person name="Studholme D.J."/>
        </authorList>
    </citation>
    <scope>NUCLEOTIDE SEQUENCE</scope>
    <source>
        <strain evidence="4">00238/432</strain>
    </source>
</reference>
<evidence type="ECO:0000313" key="5">
    <source>
        <dbReference type="Proteomes" id="UP000702964"/>
    </source>
</evidence>
<evidence type="ECO:0000259" key="3">
    <source>
        <dbReference type="PROSITE" id="PS51186"/>
    </source>
</evidence>
<evidence type="ECO:0000256" key="1">
    <source>
        <dbReference type="ARBA" id="ARBA00022679"/>
    </source>
</evidence>
<organism evidence="4 5">
    <name type="scientific">Phytophthora kernoviae 00238/432</name>
    <dbReference type="NCBI Taxonomy" id="1284355"/>
    <lineage>
        <taxon>Eukaryota</taxon>
        <taxon>Sar</taxon>
        <taxon>Stramenopiles</taxon>
        <taxon>Oomycota</taxon>
        <taxon>Peronosporomycetes</taxon>
        <taxon>Peronosporales</taxon>
        <taxon>Peronosporaceae</taxon>
        <taxon>Phytophthora</taxon>
    </lineage>
</organism>
<dbReference type="PANTHER" id="PTHR13947:SF37">
    <property type="entry name" value="LD18367P"/>
    <property type="match status" value="1"/>
</dbReference>
<dbReference type="AlphaFoldDB" id="A0A8J4W8H8"/>
<accession>A0A8J4W8H8</accession>
<dbReference type="InterPro" id="IPR000182">
    <property type="entry name" value="GNAT_dom"/>
</dbReference>
<dbReference type="SUPFAM" id="SSF55729">
    <property type="entry name" value="Acyl-CoA N-acyltransferases (Nat)"/>
    <property type="match status" value="3"/>
</dbReference>
<sequence>MKIVLRQFRRDDLEQVIQLFKAGMLNYPAQQQDPRLHDYIAESISTDLSDVEGTYITPGGNFWVATPRDEPTLIVGMAGLEAKPNNEGELRRMSVKCKKTIVSLTLQFASSCSCRSPVSPKDALALFMALPSVSTTVGWEFTQLFNLFTSPSNDEAVHALDNAAGENAWAMLAQTLYRLKMLLPYKMERVSGPLVNRGEENTSETCLDCGGLKHDLGGSTVYRCKPYGEVLDVNAAKHVFIKNVEKVFLAKSSIGDAFTEWSPVSSAGVIDLPQVVEIFKTGMRSYAMHEIHPEQMEAYFDESVNGDLGDIPGTYITPGGNFWVATPKTEPNTVVGFVGLEAKENKEAELRRMSVKDGYRRYGVGRKLITTLEQWAQTAGFQKVWLTTGGVMDKARAFYTSVGYQQTAVIVISEDPYFEAIKFEKIVGSSDENVPVVPADNSTELEIRQFQPGDLEQIVKLLRDGMPRFPAHKMNANLLEEYMTEAVTTGDLSSIDKSYIASGGNFWVATPRNDATEIIGMVALEAKGDGVGELRRLSVKDSYRRLGVGRQLITVLEGWAKKQGYQTVWLVTGAKIDEARAFYTSMGYTKTKAIVINEEPRVEGVLFEKMLNGASFT</sequence>
<feature type="domain" description="N-acetyltransferase" evidence="3">
    <location>
        <begin position="445"/>
        <end position="612"/>
    </location>
</feature>
<evidence type="ECO:0000313" key="4">
    <source>
        <dbReference type="EMBL" id="KAF4317424.1"/>
    </source>
</evidence>
<comment type="caution">
    <text evidence="4">The sequence shown here is derived from an EMBL/GenBank/DDBJ whole genome shotgun (WGS) entry which is preliminary data.</text>
</comment>
<dbReference type="Proteomes" id="UP000702964">
    <property type="component" value="Unassembled WGS sequence"/>
</dbReference>
<keyword evidence="1" id="KW-0808">Transferase</keyword>
<dbReference type="Pfam" id="PF07282">
    <property type="entry name" value="Cas12f1-like_TNB"/>
    <property type="match status" value="1"/>
</dbReference>
<dbReference type="GO" id="GO:0003677">
    <property type="term" value="F:DNA binding"/>
    <property type="evidence" value="ECO:0007669"/>
    <property type="project" value="UniProtKB-KW"/>
</dbReference>
<dbReference type="InterPro" id="IPR016181">
    <property type="entry name" value="Acyl_CoA_acyltransferase"/>
</dbReference>
<evidence type="ECO:0000256" key="2">
    <source>
        <dbReference type="ARBA" id="ARBA00023125"/>
    </source>
</evidence>